<dbReference type="RefSeq" id="WP_071369277.1">
    <property type="nucleotide sequence ID" value="NZ_MLYP01000085.1"/>
</dbReference>
<gene>
    <name evidence="3" type="ORF">BIV24_28160</name>
</gene>
<dbReference type="Proteomes" id="UP000179935">
    <property type="component" value="Unassembled WGS sequence"/>
</dbReference>
<dbReference type="OrthoDB" id="3528482at2"/>
<feature type="domain" description="Methyltransferase type 12" evidence="2">
    <location>
        <begin position="65"/>
        <end position="168"/>
    </location>
</feature>
<evidence type="ECO:0000313" key="3">
    <source>
        <dbReference type="EMBL" id="OIJ85683.1"/>
    </source>
</evidence>
<evidence type="ECO:0000313" key="4">
    <source>
        <dbReference type="Proteomes" id="UP000179935"/>
    </source>
</evidence>
<proteinExistence type="predicted"/>
<dbReference type="InterPro" id="IPR029063">
    <property type="entry name" value="SAM-dependent_MTases_sf"/>
</dbReference>
<dbReference type="Pfam" id="PF08242">
    <property type="entry name" value="Methyltransf_12"/>
    <property type="match status" value="1"/>
</dbReference>
<organism evidence="3 4">
    <name type="scientific">Streptomyces colonosanans</name>
    <dbReference type="NCBI Taxonomy" id="1428652"/>
    <lineage>
        <taxon>Bacteria</taxon>
        <taxon>Bacillati</taxon>
        <taxon>Actinomycetota</taxon>
        <taxon>Actinomycetes</taxon>
        <taxon>Kitasatosporales</taxon>
        <taxon>Streptomycetaceae</taxon>
        <taxon>Streptomyces</taxon>
    </lineage>
</organism>
<dbReference type="Gene3D" id="3.40.50.150">
    <property type="entry name" value="Vaccinia Virus protein VP39"/>
    <property type="match status" value="1"/>
</dbReference>
<accession>A0A1S2NVW1</accession>
<comment type="caution">
    <text evidence="3">The sequence shown here is derived from an EMBL/GenBank/DDBJ whole genome shotgun (WGS) entry which is preliminary data.</text>
</comment>
<dbReference type="CDD" id="cd02440">
    <property type="entry name" value="AdoMet_MTases"/>
    <property type="match status" value="1"/>
</dbReference>
<reference evidence="3 4" key="1">
    <citation type="submission" date="2016-10" db="EMBL/GenBank/DDBJ databases">
        <title>Genome sequence of Streptomyces sp. MUSC 93.</title>
        <authorList>
            <person name="Lee L.-H."/>
            <person name="Ser H.-L."/>
            <person name="Law J.W.-F."/>
        </authorList>
    </citation>
    <scope>NUCLEOTIDE SEQUENCE [LARGE SCALE GENOMIC DNA]</scope>
    <source>
        <strain evidence="3 4">MUSC 93</strain>
    </source>
</reference>
<name>A0A1S2NVW1_9ACTN</name>
<dbReference type="EMBL" id="MLYP01000085">
    <property type="protein sequence ID" value="OIJ85683.1"/>
    <property type="molecule type" value="Genomic_DNA"/>
</dbReference>
<sequence>MKRPNSSPSSRTWPRRAADAALFLTETARTFHTTGAVAPSSGRLSLALAAPLLTRRSDGRPVAVLEVGAGTGAVSRVLADRLRPGDTLDLVESNPRFADRLRTDRRLAVDGKRIRLIERPVAELENGRTGVGRYDVIVSGLPFANFLPGEVADVLAFYRAALNPGGHLTYFAYRGTSRARTLLHTRRATARHRAVLDMLDHWRQSHDSADCRTVWANLPPARVWHLRTAGADERSAGTRATAASRAGTTRSRPVGVMSRGWSKTD</sequence>
<dbReference type="AlphaFoldDB" id="A0A1S2NVW1"/>
<keyword evidence="4" id="KW-1185">Reference proteome</keyword>
<dbReference type="SUPFAM" id="SSF53335">
    <property type="entry name" value="S-adenosyl-L-methionine-dependent methyltransferases"/>
    <property type="match status" value="1"/>
</dbReference>
<protein>
    <recommendedName>
        <fullName evidence="2">Methyltransferase type 12 domain-containing protein</fullName>
    </recommendedName>
</protein>
<dbReference type="STRING" id="1428652.BIV24_28160"/>
<dbReference type="InterPro" id="IPR013217">
    <property type="entry name" value="Methyltransf_12"/>
</dbReference>
<feature type="compositionally biased region" description="Low complexity" evidence="1">
    <location>
        <begin position="237"/>
        <end position="252"/>
    </location>
</feature>
<feature type="region of interest" description="Disordered" evidence="1">
    <location>
        <begin position="230"/>
        <end position="265"/>
    </location>
</feature>
<evidence type="ECO:0000259" key="2">
    <source>
        <dbReference type="Pfam" id="PF08242"/>
    </source>
</evidence>
<evidence type="ECO:0000256" key="1">
    <source>
        <dbReference type="SAM" id="MobiDB-lite"/>
    </source>
</evidence>